<feature type="compositionally biased region" description="Basic and acidic residues" evidence="1">
    <location>
        <begin position="49"/>
        <end position="58"/>
    </location>
</feature>
<organism evidence="2 3">
    <name type="scientific">Aliiroseovarius crassostreae</name>
    <dbReference type="NCBI Taxonomy" id="154981"/>
    <lineage>
        <taxon>Bacteria</taxon>
        <taxon>Pseudomonadati</taxon>
        <taxon>Pseudomonadota</taxon>
        <taxon>Alphaproteobacteria</taxon>
        <taxon>Rhodobacterales</taxon>
        <taxon>Paracoccaceae</taxon>
        <taxon>Aliiroseovarius</taxon>
    </lineage>
</organism>
<keyword evidence="3" id="KW-1185">Reference proteome</keyword>
<name>A0A0P7I1J8_9RHOB</name>
<dbReference type="RefSeq" id="WP_055191156.1">
    <property type="nucleotide sequence ID" value="NZ_FPBS01000024.1"/>
</dbReference>
<sequence length="65" mass="7635">MIGTFTKLSLVERRVLARYALERRRKRKPRYAKKPRSLVVPEKMTLQNRPEEVNDRSHSATGKAI</sequence>
<feature type="region of interest" description="Disordered" evidence="1">
    <location>
        <begin position="25"/>
        <end position="65"/>
    </location>
</feature>
<feature type="compositionally biased region" description="Basic residues" evidence="1">
    <location>
        <begin position="25"/>
        <end position="36"/>
    </location>
</feature>
<dbReference type="AlphaFoldDB" id="A0A0P7I1J8"/>
<evidence type="ECO:0000256" key="1">
    <source>
        <dbReference type="SAM" id="MobiDB-lite"/>
    </source>
</evidence>
<protein>
    <submittedName>
        <fullName evidence="2">Uncharacterized protein</fullName>
    </submittedName>
</protein>
<comment type="caution">
    <text evidence="2">The sequence shown here is derived from an EMBL/GenBank/DDBJ whole genome shotgun (WGS) entry which is preliminary data.</text>
</comment>
<dbReference type="EMBL" id="LKBA01000010">
    <property type="protein sequence ID" value="KPN62773.1"/>
    <property type="molecule type" value="Genomic_DNA"/>
</dbReference>
<gene>
    <name evidence="2" type="ORF">AKJ29_01105</name>
</gene>
<reference evidence="2 3" key="1">
    <citation type="submission" date="2015-09" db="EMBL/GenBank/DDBJ databases">
        <title>Draft genome sequence of Aliiroseovarius crassostreae CV919-312TSm, the causative agent of Roseovarius Oyster Disease (formerly Juvenile Oyster Disease).</title>
        <authorList>
            <person name="Kessner L."/>
            <person name="Spinard E."/>
            <person name="Nelson D."/>
        </authorList>
    </citation>
    <scope>NUCLEOTIDE SEQUENCE [LARGE SCALE GENOMIC DNA]</scope>
    <source>
        <strain evidence="2 3">CV919-312</strain>
    </source>
</reference>
<accession>A0A0P7I1J8</accession>
<evidence type="ECO:0000313" key="3">
    <source>
        <dbReference type="Proteomes" id="UP000050471"/>
    </source>
</evidence>
<proteinExistence type="predicted"/>
<evidence type="ECO:0000313" key="2">
    <source>
        <dbReference type="EMBL" id="KPN62773.1"/>
    </source>
</evidence>
<dbReference type="Proteomes" id="UP000050471">
    <property type="component" value="Unassembled WGS sequence"/>
</dbReference>